<dbReference type="PANTHER" id="PTHR22762">
    <property type="entry name" value="ALPHA-GLUCOSIDASE"/>
    <property type="match status" value="1"/>
</dbReference>
<organism evidence="1 2">
    <name type="scientific">Allacma fusca</name>
    <dbReference type="NCBI Taxonomy" id="39272"/>
    <lineage>
        <taxon>Eukaryota</taxon>
        <taxon>Metazoa</taxon>
        <taxon>Ecdysozoa</taxon>
        <taxon>Arthropoda</taxon>
        <taxon>Hexapoda</taxon>
        <taxon>Collembola</taxon>
        <taxon>Symphypleona</taxon>
        <taxon>Sminthuridae</taxon>
        <taxon>Allacma</taxon>
    </lineage>
</organism>
<dbReference type="EMBL" id="CAJVCH010067855">
    <property type="protein sequence ID" value="CAG7720161.1"/>
    <property type="molecule type" value="Genomic_DNA"/>
</dbReference>
<name>A0A8J2JI19_9HEXA</name>
<gene>
    <name evidence="1" type="ORF">AFUS01_LOCUS9447</name>
</gene>
<protein>
    <submittedName>
        <fullName evidence="1">Uncharacterized protein</fullName>
    </submittedName>
</protein>
<evidence type="ECO:0000313" key="1">
    <source>
        <dbReference type="EMBL" id="CAG7720161.1"/>
    </source>
</evidence>
<feature type="non-terminal residue" evidence="1">
    <location>
        <position position="41"/>
    </location>
</feature>
<dbReference type="Proteomes" id="UP000708208">
    <property type="component" value="Unassembled WGS sequence"/>
</dbReference>
<dbReference type="OrthoDB" id="5839090at2759"/>
<feature type="non-terminal residue" evidence="1">
    <location>
        <position position="1"/>
    </location>
</feature>
<dbReference type="PANTHER" id="PTHR22762:SF133">
    <property type="entry name" value="P-TYPE DOMAIN-CONTAINING PROTEIN"/>
    <property type="match status" value="1"/>
</dbReference>
<evidence type="ECO:0000313" key="2">
    <source>
        <dbReference type="Proteomes" id="UP000708208"/>
    </source>
</evidence>
<keyword evidence="2" id="KW-1185">Reference proteome</keyword>
<sequence>IRIFMGPTPENTVQQYTEAVGRTKIPPYWSLGFQLCKFGYN</sequence>
<accession>A0A8J2JI19</accession>
<comment type="caution">
    <text evidence="1">The sequence shown here is derived from an EMBL/GenBank/DDBJ whole genome shotgun (WGS) entry which is preliminary data.</text>
</comment>
<reference evidence="1" key="1">
    <citation type="submission" date="2021-06" db="EMBL/GenBank/DDBJ databases">
        <authorList>
            <person name="Hodson N. C."/>
            <person name="Mongue J. A."/>
            <person name="Jaron S. K."/>
        </authorList>
    </citation>
    <scope>NUCLEOTIDE SEQUENCE</scope>
</reference>
<proteinExistence type="predicted"/>
<dbReference type="AlphaFoldDB" id="A0A8J2JI19"/>
<dbReference type="GO" id="GO:0004558">
    <property type="term" value="F:alpha-1,4-glucosidase activity"/>
    <property type="evidence" value="ECO:0007669"/>
    <property type="project" value="TreeGrafter"/>
</dbReference>